<proteinExistence type="inferred from homology"/>
<dbReference type="InterPro" id="IPR036390">
    <property type="entry name" value="WH_DNA-bd_sf"/>
</dbReference>
<comment type="similarity">
    <text evidence="1">Belongs to the LysR transcriptional regulatory family.</text>
</comment>
<dbReference type="SUPFAM" id="SSF53850">
    <property type="entry name" value="Periplasmic binding protein-like II"/>
    <property type="match status" value="1"/>
</dbReference>
<dbReference type="InterPro" id="IPR000847">
    <property type="entry name" value="LysR_HTH_N"/>
</dbReference>
<keyword evidence="3" id="KW-0238">DNA-binding</keyword>
<name>A0ABU6K3B6_9RHOO</name>
<keyword evidence="7" id="KW-1185">Reference proteome</keyword>
<evidence type="ECO:0000256" key="4">
    <source>
        <dbReference type="ARBA" id="ARBA00023163"/>
    </source>
</evidence>
<feature type="domain" description="HTH lysR-type" evidence="5">
    <location>
        <begin position="1"/>
        <end position="58"/>
    </location>
</feature>
<evidence type="ECO:0000256" key="2">
    <source>
        <dbReference type="ARBA" id="ARBA00023015"/>
    </source>
</evidence>
<dbReference type="PRINTS" id="PR00039">
    <property type="entry name" value="HTHLYSR"/>
</dbReference>
<evidence type="ECO:0000256" key="3">
    <source>
        <dbReference type="ARBA" id="ARBA00023125"/>
    </source>
</evidence>
<protein>
    <submittedName>
        <fullName evidence="6">LysR family transcriptional regulator</fullName>
    </submittedName>
</protein>
<dbReference type="InterPro" id="IPR005119">
    <property type="entry name" value="LysR_subst-bd"/>
</dbReference>
<dbReference type="CDD" id="cd05466">
    <property type="entry name" value="PBP2_LTTR_substrate"/>
    <property type="match status" value="1"/>
</dbReference>
<dbReference type="RefSeq" id="WP_327599132.1">
    <property type="nucleotide sequence ID" value="NZ_JAYXHS010000002.1"/>
</dbReference>
<evidence type="ECO:0000256" key="1">
    <source>
        <dbReference type="ARBA" id="ARBA00009437"/>
    </source>
</evidence>
<dbReference type="Gene3D" id="1.10.10.10">
    <property type="entry name" value="Winged helix-like DNA-binding domain superfamily/Winged helix DNA-binding domain"/>
    <property type="match status" value="1"/>
</dbReference>
<dbReference type="InterPro" id="IPR036388">
    <property type="entry name" value="WH-like_DNA-bd_sf"/>
</dbReference>
<reference evidence="6 7" key="1">
    <citation type="submission" date="2024-01" db="EMBL/GenBank/DDBJ databases">
        <title>Uliginosibacterium soil sp. nov.</title>
        <authorList>
            <person name="Lv Y."/>
        </authorList>
    </citation>
    <scope>NUCLEOTIDE SEQUENCE [LARGE SCALE GENOMIC DNA]</scope>
    <source>
        <strain evidence="6 7">H3</strain>
    </source>
</reference>
<gene>
    <name evidence="6" type="ORF">VVD49_10495</name>
</gene>
<evidence type="ECO:0000313" key="6">
    <source>
        <dbReference type="EMBL" id="MEC5386157.1"/>
    </source>
</evidence>
<organism evidence="6 7">
    <name type="scientific">Uliginosibacterium silvisoli</name>
    <dbReference type="NCBI Taxonomy" id="3114758"/>
    <lineage>
        <taxon>Bacteria</taxon>
        <taxon>Pseudomonadati</taxon>
        <taxon>Pseudomonadota</taxon>
        <taxon>Betaproteobacteria</taxon>
        <taxon>Rhodocyclales</taxon>
        <taxon>Zoogloeaceae</taxon>
        <taxon>Uliginosibacterium</taxon>
    </lineage>
</organism>
<dbReference type="Gene3D" id="3.40.190.10">
    <property type="entry name" value="Periplasmic binding protein-like II"/>
    <property type="match status" value="2"/>
</dbReference>
<dbReference type="Proteomes" id="UP001331561">
    <property type="component" value="Unassembled WGS sequence"/>
</dbReference>
<dbReference type="Pfam" id="PF03466">
    <property type="entry name" value="LysR_substrate"/>
    <property type="match status" value="1"/>
</dbReference>
<dbReference type="PROSITE" id="PS50931">
    <property type="entry name" value="HTH_LYSR"/>
    <property type="match status" value="1"/>
</dbReference>
<dbReference type="PANTHER" id="PTHR30126">
    <property type="entry name" value="HTH-TYPE TRANSCRIPTIONAL REGULATOR"/>
    <property type="match status" value="1"/>
</dbReference>
<comment type="caution">
    <text evidence="6">The sequence shown here is derived from an EMBL/GenBank/DDBJ whole genome shotgun (WGS) entry which is preliminary data.</text>
</comment>
<dbReference type="EMBL" id="JAYXHS010000002">
    <property type="protein sequence ID" value="MEC5386157.1"/>
    <property type="molecule type" value="Genomic_DNA"/>
</dbReference>
<evidence type="ECO:0000313" key="7">
    <source>
        <dbReference type="Proteomes" id="UP001331561"/>
    </source>
</evidence>
<keyword evidence="4" id="KW-0804">Transcription</keyword>
<evidence type="ECO:0000259" key="5">
    <source>
        <dbReference type="PROSITE" id="PS50931"/>
    </source>
</evidence>
<sequence length="301" mass="32923">MKIDDIEAFEAVVRCQSLSQAAEVLSLTQPAITRRIQSFEEALGIVLLDRNTKPPKPTAAGLLVYEQCRVVLSEVEALRELATQDTAPAGGLRLGLTQGLGDILLSNLLQTLNKTYPDLDTNFSTDWGNVLVEKVEQGKLDAATVLMPSNRLAPRHAVAHSLARAKLVIVAAKDTITKRSPKLSDLHSAGWILNPDGCGFRASLQRLLAAQGLPLRVVSDTFGRELQLQLVSRGLGLGLMPEPLLAYSTYRDKLDVLSVSDFKQNIDLWLVHRERLGSLQAPVDRFAELVTEAFGRDLVQA</sequence>
<dbReference type="SUPFAM" id="SSF46785">
    <property type="entry name" value="Winged helix' DNA-binding domain"/>
    <property type="match status" value="1"/>
</dbReference>
<dbReference type="PANTHER" id="PTHR30126:SF39">
    <property type="entry name" value="HTH-TYPE TRANSCRIPTIONAL REGULATOR CYSL"/>
    <property type="match status" value="1"/>
</dbReference>
<keyword evidence="2" id="KW-0805">Transcription regulation</keyword>
<dbReference type="Pfam" id="PF00126">
    <property type="entry name" value="HTH_1"/>
    <property type="match status" value="1"/>
</dbReference>
<accession>A0ABU6K3B6</accession>